<accession>A0A238F8N0</accession>
<evidence type="ECO:0000313" key="12">
    <source>
        <dbReference type="Proteomes" id="UP000198372"/>
    </source>
</evidence>
<evidence type="ECO:0000256" key="6">
    <source>
        <dbReference type="ARBA" id="ARBA00038073"/>
    </source>
</evidence>
<feature type="domain" description="Tim44-like" evidence="10">
    <location>
        <begin position="131"/>
        <end position="284"/>
    </location>
</feature>
<dbReference type="PANTHER" id="PTHR28554">
    <property type="entry name" value="39S RIBOSOMAL PROTEIN L45, MITOCHONDRIAL"/>
    <property type="match status" value="1"/>
</dbReference>
<evidence type="ECO:0000256" key="8">
    <source>
        <dbReference type="ARBA" id="ARBA00043031"/>
    </source>
</evidence>
<dbReference type="InterPro" id="IPR007379">
    <property type="entry name" value="Tim44-like_dom"/>
</dbReference>
<dbReference type="GO" id="GO:1990904">
    <property type="term" value="C:ribonucleoprotein complex"/>
    <property type="evidence" value="ECO:0007669"/>
    <property type="project" value="UniProtKB-KW"/>
</dbReference>
<protein>
    <recommendedName>
        <fullName evidence="7">Large ribosomal subunit protein mL45</fullName>
    </recommendedName>
    <alternativeName>
        <fullName evidence="8">39S ribosomal protein L45, mitochondrial</fullName>
    </alternativeName>
</protein>
<dbReference type="EMBL" id="FMSP01000002">
    <property type="protein sequence ID" value="SCV67518.1"/>
    <property type="molecule type" value="Genomic_DNA"/>
</dbReference>
<sequence>MQSIPRPLTHLLSSHLLVPATASRSTTSLLRRPSLAAALSVDRSHQRRLASSSSSPSSSDNVDQARLDLQRRQSKMADKLGRMKQDLGQMISAPVFANHIPPRNGRQFAPGTRLSVKMRYMWHDTLNTVQSLDVRRKIKKVLGPGWYNHFQDRSLIAYKISNQAMATGNFDALTPLATRAVIDQIKATRVRSFSPRFGLSWKLHDVISQTPVCSRQMELYKMGEGYAQIAVRFVTSQSLEVRDSTGKLIGNRSHEAPQEVIEYCVFQREMWHPNDDWTMIKKGAKETDLIANPADQA</sequence>
<evidence type="ECO:0000256" key="3">
    <source>
        <dbReference type="ARBA" id="ARBA00022980"/>
    </source>
</evidence>
<dbReference type="Pfam" id="PF04280">
    <property type="entry name" value="Tim44"/>
    <property type="match status" value="1"/>
</dbReference>
<dbReference type="AlphaFoldDB" id="A0A238F8N0"/>
<dbReference type="GO" id="GO:0005739">
    <property type="term" value="C:mitochondrion"/>
    <property type="evidence" value="ECO:0007669"/>
    <property type="project" value="UniProtKB-SubCell"/>
</dbReference>
<keyword evidence="12" id="KW-1185">Reference proteome</keyword>
<comment type="subcellular location">
    <subcellularLocation>
        <location evidence="1">Mitochondrion</location>
    </subcellularLocation>
</comment>
<keyword evidence="2" id="KW-0809">Transit peptide</keyword>
<dbReference type="Proteomes" id="UP000198372">
    <property type="component" value="Unassembled WGS sequence"/>
</dbReference>
<organism evidence="11 12">
    <name type="scientific">Microbotryum intermedium</name>
    <dbReference type="NCBI Taxonomy" id="269621"/>
    <lineage>
        <taxon>Eukaryota</taxon>
        <taxon>Fungi</taxon>
        <taxon>Dikarya</taxon>
        <taxon>Basidiomycota</taxon>
        <taxon>Pucciniomycotina</taxon>
        <taxon>Microbotryomycetes</taxon>
        <taxon>Microbotryales</taxon>
        <taxon>Microbotryaceae</taxon>
        <taxon>Microbotryum</taxon>
    </lineage>
</organism>
<dbReference type="PANTHER" id="PTHR28554:SF1">
    <property type="entry name" value="LARGE RIBOSOMAL SUBUNIT PROTEIN ML45"/>
    <property type="match status" value="1"/>
</dbReference>
<evidence type="ECO:0000256" key="1">
    <source>
        <dbReference type="ARBA" id="ARBA00004173"/>
    </source>
</evidence>
<proteinExistence type="inferred from homology"/>
<keyword evidence="4" id="KW-0496">Mitochondrion</keyword>
<evidence type="ECO:0000256" key="4">
    <source>
        <dbReference type="ARBA" id="ARBA00023128"/>
    </source>
</evidence>
<evidence type="ECO:0000256" key="9">
    <source>
        <dbReference type="SAM" id="MobiDB-lite"/>
    </source>
</evidence>
<dbReference type="InterPro" id="IPR032710">
    <property type="entry name" value="NTF2-like_dom_sf"/>
</dbReference>
<keyword evidence="3" id="KW-0689">Ribosomal protein</keyword>
<evidence type="ECO:0000259" key="10">
    <source>
        <dbReference type="SMART" id="SM00978"/>
    </source>
</evidence>
<keyword evidence="5" id="KW-0687">Ribonucleoprotein</keyword>
<evidence type="ECO:0000256" key="2">
    <source>
        <dbReference type="ARBA" id="ARBA00022946"/>
    </source>
</evidence>
<dbReference type="Gene3D" id="3.10.450.240">
    <property type="match status" value="1"/>
</dbReference>
<evidence type="ECO:0000313" key="11">
    <source>
        <dbReference type="EMBL" id="SCV67518.1"/>
    </source>
</evidence>
<comment type="similarity">
    <text evidence="6">Belongs to the mitochondrion-specific ribosomal protein mL45 family.</text>
</comment>
<feature type="region of interest" description="Disordered" evidence="9">
    <location>
        <begin position="41"/>
        <end position="64"/>
    </location>
</feature>
<dbReference type="SUPFAM" id="SSF54427">
    <property type="entry name" value="NTF2-like"/>
    <property type="match status" value="1"/>
</dbReference>
<dbReference type="STRING" id="269621.A0A238F8N0"/>
<gene>
    <name evidence="11" type="ORF">BQ2448_5129</name>
</gene>
<evidence type="ECO:0000256" key="7">
    <source>
        <dbReference type="ARBA" id="ARBA00039448"/>
    </source>
</evidence>
<dbReference type="InterPro" id="IPR051975">
    <property type="entry name" value="mtLSU_mL45"/>
</dbReference>
<name>A0A238F8N0_9BASI</name>
<dbReference type="SMART" id="SM00978">
    <property type="entry name" value="Tim44"/>
    <property type="match status" value="1"/>
</dbReference>
<reference evidence="12" key="1">
    <citation type="submission" date="2016-09" db="EMBL/GenBank/DDBJ databases">
        <authorList>
            <person name="Jeantristanb JTB J.-T."/>
            <person name="Ricardo R."/>
        </authorList>
    </citation>
    <scope>NUCLEOTIDE SEQUENCE [LARGE SCALE GENOMIC DNA]</scope>
</reference>
<dbReference type="OrthoDB" id="19619at2759"/>
<evidence type="ECO:0000256" key="5">
    <source>
        <dbReference type="ARBA" id="ARBA00023274"/>
    </source>
</evidence>
<dbReference type="GO" id="GO:0005840">
    <property type="term" value="C:ribosome"/>
    <property type="evidence" value="ECO:0007669"/>
    <property type="project" value="UniProtKB-KW"/>
</dbReference>